<dbReference type="Proteomes" id="UP000887572">
    <property type="component" value="Unplaced"/>
</dbReference>
<dbReference type="WBParaSite" id="Gr19_v10_g4397.t1">
    <property type="protein sequence ID" value="Gr19_v10_g4397.t1"/>
    <property type="gene ID" value="Gr19_v10_g4397"/>
</dbReference>
<keyword evidence="1" id="KW-1185">Reference proteome</keyword>
<evidence type="ECO:0000313" key="1">
    <source>
        <dbReference type="Proteomes" id="UP000887572"/>
    </source>
</evidence>
<protein>
    <submittedName>
        <fullName evidence="2">Uncharacterized protein</fullName>
    </submittedName>
</protein>
<organism evidence="1 2">
    <name type="scientific">Globodera rostochiensis</name>
    <name type="common">Golden nematode worm</name>
    <name type="synonym">Heterodera rostochiensis</name>
    <dbReference type="NCBI Taxonomy" id="31243"/>
    <lineage>
        <taxon>Eukaryota</taxon>
        <taxon>Metazoa</taxon>
        <taxon>Ecdysozoa</taxon>
        <taxon>Nematoda</taxon>
        <taxon>Chromadorea</taxon>
        <taxon>Rhabditida</taxon>
        <taxon>Tylenchina</taxon>
        <taxon>Tylenchomorpha</taxon>
        <taxon>Tylenchoidea</taxon>
        <taxon>Heteroderidae</taxon>
        <taxon>Heteroderinae</taxon>
        <taxon>Globodera</taxon>
    </lineage>
</organism>
<evidence type="ECO:0000313" key="2">
    <source>
        <dbReference type="WBParaSite" id="Gr19_v10_g4397.t1"/>
    </source>
</evidence>
<reference evidence="2" key="1">
    <citation type="submission" date="2022-11" db="UniProtKB">
        <authorList>
            <consortium name="WormBaseParasite"/>
        </authorList>
    </citation>
    <scope>IDENTIFICATION</scope>
</reference>
<accession>A0A914HVL7</accession>
<sequence length="110" mass="11743">MAVLTNQRMGRLLFVAGRGSSNPFGCRTSCPLGVSGSPSGSSWTDPPDMLECSLPRLHLLERRPSRRANLAGDYTGCESTRHCDILNPNDAKCLRATPCGVVGASWAVPI</sequence>
<name>A0A914HVL7_GLORO</name>
<proteinExistence type="predicted"/>
<dbReference type="AlphaFoldDB" id="A0A914HVL7"/>